<accession>M1WEQ7</accession>
<reference evidence="1 2" key="1">
    <citation type="journal article" date="2013" name="PLoS Genet.">
        <title>Plant-symbiotic fungi as chemical engineers: Multi-genome analysis of the Clavicipitaceae reveals dynamics of alkaloid loci.</title>
        <authorList>
            <person name="Schardl C.L."/>
            <person name="Young C.A."/>
            <person name="Hesse U."/>
            <person name="Amyotte S.G."/>
            <person name="Andreeva K."/>
            <person name="Calie P.J."/>
            <person name="Fleetwood D.J."/>
            <person name="Haws D.C."/>
            <person name="Moore N."/>
            <person name="Oeser B."/>
            <person name="Panaccione D.G."/>
            <person name="Schweri K.K."/>
            <person name="Voisey C.R."/>
            <person name="Farman M.L."/>
            <person name="Jaromczyk J.W."/>
            <person name="Roe B.A."/>
            <person name="O'Sullivan D.M."/>
            <person name="Scott B."/>
            <person name="Tudzynski P."/>
            <person name="An Z."/>
            <person name="Arnaoudova E.G."/>
            <person name="Bullock C.T."/>
            <person name="Charlton N.D."/>
            <person name="Chen L."/>
            <person name="Cox M."/>
            <person name="Dinkins R.D."/>
            <person name="Florea S."/>
            <person name="Glenn A.E."/>
            <person name="Gordon A."/>
            <person name="Gueldener U."/>
            <person name="Harris D.R."/>
            <person name="Hollin W."/>
            <person name="Jaromczyk J."/>
            <person name="Johnson R.D."/>
            <person name="Khan A.K."/>
            <person name="Leistner E."/>
            <person name="Leuchtmann A."/>
            <person name="Li C."/>
            <person name="Liu J."/>
            <person name="Liu J."/>
            <person name="Liu M."/>
            <person name="Mace W."/>
            <person name="Machado C."/>
            <person name="Nagabhyru P."/>
            <person name="Pan J."/>
            <person name="Schmid J."/>
            <person name="Sugawara K."/>
            <person name="Steiner U."/>
            <person name="Takach J.E."/>
            <person name="Tanaka E."/>
            <person name="Webb J.S."/>
            <person name="Wilson E.V."/>
            <person name="Wiseman J.L."/>
            <person name="Yoshida R."/>
            <person name="Zeng Z."/>
        </authorList>
    </citation>
    <scope>NUCLEOTIDE SEQUENCE [LARGE SCALE GENOMIC DNA]</scope>
    <source>
        <strain evidence="1 2">20.1</strain>
    </source>
</reference>
<evidence type="ECO:0000313" key="1">
    <source>
        <dbReference type="EMBL" id="CCE30289.1"/>
    </source>
</evidence>
<dbReference type="AlphaFoldDB" id="M1WEQ7"/>
<evidence type="ECO:0000313" key="2">
    <source>
        <dbReference type="Proteomes" id="UP000016801"/>
    </source>
</evidence>
<proteinExistence type="predicted"/>
<gene>
    <name evidence="1" type="ORF">CPUR_04137</name>
</gene>
<name>M1WEQ7_CLAP2</name>
<dbReference type="VEuPathDB" id="FungiDB:CPUR_04137"/>
<protein>
    <submittedName>
        <fullName evidence="1">Uncharacterized protein</fullName>
    </submittedName>
</protein>
<sequence>MPFLVLISSLGFSERDSVELSMSADNAPTKSSYTGLAVYGYGGTTNTAEQIGTAILPCCTESKLIYLTLPNAIYDANASCTLVSLSQFRANGTEFDYIKDDFVLITDWTRNKSTPKLHHGLY</sequence>
<dbReference type="EMBL" id="CAGA01000021">
    <property type="protein sequence ID" value="CCE30289.1"/>
    <property type="molecule type" value="Genomic_DNA"/>
</dbReference>
<dbReference type="HOGENOM" id="CLU_2026475_0_0_1"/>
<dbReference type="Proteomes" id="UP000016801">
    <property type="component" value="Unassembled WGS sequence"/>
</dbReference>
<comment type="caution">
    <text evidence="1">The sequence shown here is derived from an EMBL/GenBank/DDBJ whole genome shotgun (WGS) entry which is preliminary data.</text>
</comment>
<keyword evidence="2" id="KW-1185">Reference proteome</keyword>
<organism evidence="1 2">
    <name type="scientific">Claviceps purpurea (strain 20.1)</name>
    <name type="common">Ergot fungus</name>
    <name type="synonym">Sphacelia segetum</name>
    <dbReference type="NCBI Taxonomy" id="1111077"/>
    <lineage>
        <taxon>Eukaryota</taxon>
        <taxon>Fungi</taxon>
        <taxon>Dikarya</taxon>
        <taxon>Ascomycota</taxon>
        <taxon>Pezizomycotina</taxon>
        <taxon>Sordariomycetes</taxon>
        <taxon>Hypocreomycetidae</taxon>
        <taxon>Hypocreales</taxon>
        <taxon>Clavicipitaceae</taxon>
        <taxon>Claviceps</taxon>
    </lineage>
</organism>